<sequence length="381" mass="43121">MPNTRRRRFSVQNDIGSRDSSKMQNNFHGSYQDIDESKLITNNSMSARSSRSKHKMIANGSRISSNLKIVTDTESCTSTGKLSSTTVDKNVAASSSTIDLLNLLNEECTPTDQSNDAICPKEAPPKSKDTRIANKDNIQRRDKVPRPHRIKVRSPRRRPPILDQKHDKREQRSVEIAPIDWDQEVEVEHVTNLVIVTNEDEPSRVSDHSLDDMCRICHSGEALSNELGQLISACSCRGTVGRVHIKCLERWLTESGKSRCELCGTRYITKRVHKYGVPRALLMWLLSQNAKQLMVDSLGIMLMSPLAVLAAWLSGRTLAGLMRQDNHAAPWPLASTFVLACMTLVCYYCWIVSAATRHALGWWVWYRSQYEVRLQLLDTED</sequence>
<dbReference type="EMBL" id="OU963901">
    <property type="protein sequence ID" value="CAH0407521.1"/>
    <property type="molecule type" value="Genomic_DNA"/>
</dbReference>
<feature type="transmembrane region" description="Helical" evidence="11">
    <location>
        <begin position="293"/>
        <end position="313"/>
    </location>
</feature>
<dbReference type="PANTHER" id="PTHR46065">
    <property type="entry name" value="E3 UBIQUITIN-PROTEIN LIGASE MARCH 2/3 FAMILY MEMBER"/>
    <property type="match status" value="1"/>
</dbReference>
<keyword evidence="9 11" id="KW-0472">Membrane</keyword>
<dbReference type="SMART" id="SM00744">
    <property type="entry name" value="RINGv"/>
    <property type="match status" value="1"/>
</dbReference>
<keyword evidence="2" id="KW-0808">Transferase</keyword>
<keyword evidence="7" id="KW-0862">Zinc</keyword>
<evidence type="ECO:0000256" key="8">
    <source>
        <dbReference type="ARBA" id="ARBA00022989"/>
    </source>
</evidence>
<dbReference type="PANTHER" id="PTHR46065:SF3">
    <property type="entry name" value="FI20425P1"/>
    <property type="match status" value="1"/>
</dbReference>
<keyword evidence="4" id="KW-0479">Metal-binding</keyword>
<dbReference type="SUPFAM" id="SSF57850">
    <property type="entry name" value="RING/U-box"/>
    <property type="match status" value="1"/>
</dbReference>
<evidence type="ECO:0000256" key="1">
    <source>
        <dbReference type="ARBA" id="ARBA00004141"/>
    </source>
</evidence>
<evidence type="ECO:0000313" key="13">
    <source>
        <dbReference type="EMBL" id="CAH0407521.1"/>
    </source>
</evidence>
<evidence type="ECO:0000256" key="4">
    <source>
        <dbReference type="ARBA" id="ARBA00022723"/>
    </source>
</evidence>
<proteinExistence type="predicted"/>
<keyword evidence="3 11" id="KW-0812">Transmembrane</keyword>
<reference evidence="13" key="1">
    <citation type="submission" date="2021-12" db="EMBL/GenBank/DDBJ databases">
        <authorList>
            <person name="King R."/>
        </authorList>
    </citation>
    <scope>NUCLEOTIDE SEQUENCE</scope>
</reference>
<protein>
    <recommendedName>
        <fullName evidence="12">RING-CH-type domain-containing protein</fullName>
    </recommendedName>
</protein>
<keyword evidence="6" id="KW-0833">Ubl conjugation pathway</keyword>
<evidence type="ECO:0000256" key="7">
    <source>
        <dbReference type="ARBA" id="ARBA00022833"/>
    </source>
</evidence>
<keyword evidence="5" id="KW-0863">Zinc-finger</keyword>
<evidence type="ECO:0000259" key="12">
    <source>
        <dbReference type="PROSITE" id="PS51292"/>
    </source>
</evidence>
<feature type="domain" description="RING-CH-type" evidence="12">
    <location>
        <begin position="206"/>
        <end position="270"/>
    </location>
</feature>
<dbReference type="InterPro" id="IPR011016">
    <property type="entry name" value="Znf_RING-CH"/>
</dbReference>
<feature type="compositionally biased region" description="Basic residues" evidence="10">
    <location>
        <begin position="146"/>
        <end position="159"/>
    </location>
</feature>
<feature type="region of interest" description="Disordered" evidence="10">
    <location>
        <begin position="1"/>
        <end position="25"/>
    </location>
</feature>
<evidence type="ECO:0000256" key="5">
    <source>
        <dbReference type="ARBA" id="ARBA00022771"/>
    </source>
</evidence>
<organism evidence="13 14">
    <name type="scientific">Chilo suppressalis</name>
    <name type="common">Asiatic rice borer moth</name>
    <dbReference type="NCBI Taxonomy" id="168631"/>
    <lineage>
        <taxon>Eukaryota</taxon>
        <taxon>Metazoa</taxon>
        <taxon>Ecdysozoa</taxon>
        <taxon>Arthropoda</taxon>
        <taxon>Hexapoda</taxon>
        <taxon>Insecta</taxon>
        <taxon>Pterygota</taxon>
        <taxon>Neoptera</taxon>
        <taxon>Endopterygota</taxon>
        <taxon>Lepidoptera</taxon>
        <taxon>Glossata</taxon>
        <taxon>Ditrysia</taxon>
        <taxon>Pyraloidea</taxon>
        <taxon>Crambidae</taxon>
        <taxon>Crambinae</taxon>
        <taxon>Chilo</taxon>
    </lineage>
</organism>
<comment type="subcellular location">
    <subcellularLocation>
        <location evidence="1">Membrane</location>
        <topology evidence="1">Multi-pass membrane protein</topology>
    </subcellularLocation>
</comment>
<accession>A0ABN8BJD1</accession>
<gene>
    <name evidence="13" type="ORF">CHILSU_LOCUS10921</name>
</gene>
<feature type="compositionally biased region" description="Basic and acidic residues" evidence="10">
    <location>
        <begin position="123"/>
        <end position="145"/>
    </location>
</feature>
<name>A0ABN8BJD1_CHISP</name>
<feature type="region of interest" description="Disordered" evidence="10">
    <location>
        <begin position="110"/>
        <end position="171"/>
    </location>
</feature>
<evidence type="ECO:0000256" key="3">
    <source>
        <dbReference type="ARBA" id="ARBA00022692"/>
    </source>
</evidence>
<evidence type="ECO:0000256" key="11">
    <source>
        <dbReference type="SAM" id="Phobius"/>
    </source>
</evidence>
<keyword evidence="14" id="KW-1185">Reference proteome</keyword>
<keyword evidence="8 11" id="KW-1133">Transmembrane helix</keyword>
<evidence type="ECO:0000256" key="6">
    <source>
        <dbReference type="ARBA" id="ARBA00022786"/>
    </source>
</evidence>
<evidence type="ECO:0000256" key="10">
    <source>
        <dbReference type="SAM" id="MobiDB-lite"/>
    </source>
</evidence>
<dbReference type="PROSITE" id="PS51292">
    <property type="entry name" value="ZF_RING_CH"/>
    <property type="match status" value="1"/>
</dbReference>
<dbReference type="InterPro" id="IPR013083">
    <property type="entry name" value="Znf_RING/FYVE/PHD"/>
</dbReference>
<evidence type="ECO:0000256" key="9">
    <source>
        <dbReference type="ARBA" id="ARBA00023136"/>
    </source>
</evidence>
<dbReference type="Proteomes" id="UP001153292">
    <property type="component" value="Chromosome 8"/>
</dbReference>
<dbReference type="Pfam" id="PF12906">
    <property type="entry name" value="RINGv"/>
    <property type="match status" value="1"/>
</dbReference>
<dbReference type="Gene3D" id="3.30.40.10">
    <property type="entry name" value="Zinc/RING finger domain, C3HC4 (zinc finger)"/>
    <property type="match status" value="1"/>
</dbReference>
<feature type="transmembrane region" description="Helical" evidence="11">
    <location>
        <begin position="333"/>
        <end position="352"/>
    </location>
</feature>
<evidence type="ECO:0000313" key="14">
    <source>
        <dbReference type="Proteomes" id="UP001153292"/>
    </source>
</evidence>
<evidence type="ECO:0000256" key="2">
    <source>
        <dbReference type="ARBA" id="ARBA00022679"/>
    </source>
</evidence>